<reference evidence="6" key="2">
    <citation type="submission" date="2018-02" db="UniProtKB">
        <authorList>
            <consortium name="EnsemblPlants"/>
        </authorList>
    </citation>
    <scope>IDENTIFICATION</scope>
    <source>
        <strain evidence="6">Williams 82</strain>
    </source>
</reference>
<keyword evidence="2" id="KW-0560">Oxidoreductase</keyword>
<dbReference type="Gene3D" id="3.40.50.720">
    <property type="entry name" value="NAD(P)-binding Rossmann-like Domain"/>
    <property type="match status" value="1"/>
</dbReference>
<dbReference type="RefSeq" id="XP_003532009.1">
    <property type="nucleotide sequence ID" value="XM_003531961.5"/>
</dbReference>
<protein>
    <recommendedName>
        <fullName evidence="4">Enoyl reductase (ER) domain-containing protein</fullName>
    </recommendedName>
</protein>
<evidence type="ECO:0000256" key="1">
    <source>
        <dbReference type="ARBA" id="ARBA00010371"/>
    </source>
</evidence>
<dbReference type="SUPFAM" id="SSF50129">
    <property type="entry name" value="GroES-like"/>
    <property type="match status" value="1"/>
</dbReference>
<name>I1KXG0_SOYBN</name>
<evidence type="ECO:0000256" key="2">
    <source>
        <dbReference type="ARBA" id="ARBA00023002"/>
    </source>
</evidence>
<reference evidence="5" key="3">
    <citation type="submission" date="2018-07" db="EMBL/GenBank/DDBJ databases">
        <title>WGS assembly of Glycine max.</title>
        <authorList>
            <person name="Schmutz J."/>
            <person name="Cannon S."/>
            <person name="Schlueter J."/>
            <person name="Ma J."/>
            <person name="Mitros T."/>
            <person name="Nelson W."/>
            <person name="Hyten D."/>
            <person name="Song Q."/>
            <person name="Thelen J."/>
            <person name="Cheng J."/>
            <person name="Xu D."/>
            <person name="Hellsten U."/>
            <person name="May G."/>
            <person name="Yu Y."/>
            <person name="Sakurai T."/>
            <person name="Umezawa T."/>
            <person name="Bhattacharyya M."/>
            <person name="Sandhu D."/>
            <person name="Valliyodan B."/>
            <person name="Lindquist E."/>
            <person name="Peto M."/>
            <person name="Grant D."/>
            <person name="Shu S."/>
            <person name="Goodstein D."/>
            <person name="Barry K."/>
            <person name="Futrell-Griggs M."/>
            <person name="Abernathy B."/>
            <person name="Du J."/>
            <person name="Tian Z."/>
            <person name="Zhu L."/>
            <person name="Gill N."/>
            <person name="Joshi T."/>
            <person name="Libault M."/>
            <person name="Sethuraman A."/>
            <person name="Zhang X."/>
            <person name="Shinozaki K."/>
            <person name="Nguyen H."/>
            <person name="Wing R."/>
            <person name="Cregan P."/>
            <person name="Specht J."/>
            <person name="Grimwood J."/>
            <person name="Rokhsar D."/>
            <person name="Stacey G."/>
            <person name="Shoemaker R."/>
            <person name="Jackson S."/>
        </authorList>
    </citation>
    <scope>NUCLEOTIDE SEQUENCE</scope>
    <source>
        <tissue evidence="5">Callus</tissue>
    </source>
</reference>
<dbReference type="ExpressionAtlas" id="I1KXG0">
    <property type="expression patterns" value="baseline and differential"/>
</dbReference>
<evidence type="ECO:0000313" key="6">
    <source>
        <dbReference type="EnsemblPlants" id="KRH45668"/>
    </source>
</evidence>
<proteinExistence type="inferred from homology"/>
<dbReference type="HOGENOM" id="CLU_026673_3_3_1"/>
<dbReference type="CDD" id="cd05289">
    <property type="entry name" value="MDR_like_2"/>
    <property type="match status" value="1"/>
</dbReference>
<dbReference type="SMART" id="SM00829">
    <property type="entry name" value="PKS_ER"/>
    <property type="match status" value="1"/>
</dbReference>
<accession>I1KXG0</accession>
<dbReference type="PROSITE" id="PS01162">
    <property type="entry name" value="QOR_ZETA_CRYSTAL"/>
    <property type="match status" value="1"/>
</dbReference>
<dbReference type="InterPro" id="IPR044626">
    <property type="entry name" value="AOR-like"/>
</dbReference>
<dbReference type="eggNOG" id="KOG1198">
    <property type="taxonomic scope" value="Eukaryota"/>
</dbReference>
<dbReference type="STRING" id="3847.I1KXG0"/>
<evidence type="ECO:0000313" key="5">
    <source>
        <dbReference type="EMBL" id="KRH45668.1"/>
    </source>
</evidence>
<dbReference type="Gene3D" id="3.90.180.10">
    <property type="entry name" value="Medium-chain alcohol dehydrogenases, catalytic domain"/>
    <property type="match status" value="1"/>
</dbReference>
<dbReference type="GeneID" id="100810816"/>
<dbReference type="InterPro" id="IPR002364">
    <property type="entry name" value="Quin_OxRdtase/zeta-crystal_CS"/>
</dbReference>
<sequence>MQSMSLCASLSSTASHLTSLASVSSSTSPLSRKFSLTFREKNRTPIAPPHKLPFFSARPAPTRVVLVKSQATAPASSEAVKVTPVPSEMKAWVYGEYGGVDVLKLDSNVAVPDVKEDQVLIKVVAAALNPVDAKRRQGKFKATDSPLPTVPGYDVAGVVVKVGSQVKDFKVGDEVYGDVNEKALEGPKQFGSLAEYTAVEEKLLAPKPKNLDFAQAASLPLAIETAYEGLERTGFSPGKSILVLNGSGGVGSLVIQLAKQVYGASRVAATSSTRNLDLLKSLGADLAIDYTKENFEDLPEKFDVVYDAIGQCDRAVKAVKEDGSVVALTGAVTPPGFRFVVTSNGEVLRKLNPYLESGKVKPIVDPKGPFPFDKLAEAFSYLETNRATGKVVIHPIP</sequence>
<dbReference type="Gramene" id="KRH45668">
    <property type="protein sequence ID" value="KRH45668"/>
    <property type="gene ID" value="GLYMA_08G286800"/>
</dbReference>
<dbReference type="OrthoDB" id="48317at2759"/>
<feature type="domain" description="Enoyl reductase (ER)" evidence="4">
    <location>
        <begin position="98"/>
        <end position="393"/>
    </location>
</feature>
<dbReference type="SUPFAM" id="SSF51735">
    <property type="entry name" value="NAD(P)-binding Rossmann-fold domains"/>
    <property type="match status" value="1"/>
</dbReference>
<dbReference type="PANTHER" id="PTHR44573">
    <property type="entry name" value="NADPH-DEPENDENT ALKENAL/ONE OXIDOREDUCTASE, CHLOROPLASTIC"/>
    <property type="match status" value="1"/>
</dbReference>
<dbReference type="Proteomes" id="UP000008827">
    <property type="component" value="Chromosome 8"/>
</dbReference>
<dbReference type="EMBL" id="CM000841">
    <property type="protein sequence ID" value="KRH45668.1"/>
    <property type="molecule type" value="Genomic_DNA"/>
</dbReference>
<dbReference type="InterPro" id="IPR013154">
    <property type="entry name" value="ADH-like_N"/>
</dbReference>
<gene>
    <name evidence="6" type="primary">LOC100810816</name>
    <name evidence="5" type="ORF">GLYMA_08G286800</name>
</gene>
<evidence type="ECO:0000313" key="7">
    <source>
        <dbReference type="Proteomes" id="UP000008827"/>
    </source>
</evidence>
<dbReference type="InterPro" id="IPR036291">
    <property type="entry name" value="NAD(P)-bd_dom_sf"/>
</dbReference>
<dbReference type="OMA" id="TSWQALK"/>
<organism evidence="5">
    <name type="scientific">Glycine max</name>
    <name type="common">Soybean</name>
    <name type="synonym">Glycine hispida</name>
    <dbReference type="NCBI Taxonomy" id="3847"/>
    <lineage>
        <taxon>Eukaryota</taxon>
        <taxon>Viridiplantae</taxon>
        <taxon>Streptophyta</taxon>
        <taxon>Embryophyta</taxon>
        <taxon>Tracheophyta</taxon>
        <taxon>Spermatophyta</taxon>
        <taxon>Magnoliopsida</taxon>
        <taxon>eudicotyledons</taxon>
        <taxon>Gunneridae</taxon>
        <taxon>Pentapetalae</taxon>
        <taxon>rosids</taxon>
        <taxon>fabids</taxon>
        <taxon>Fabales</taxon>
        <taxon>Fabaceae</taxon>
        <taxon>Papilionoideae</taxon>
        <taxon>50 kb inversion clade</taxon>
        <taxon>NPAAA clade</taxon>
        <taxon>indigoferoid/millettioid clade</taxon>
        <taxon>Phaseoleae</taxon>
        <taxon>Glycine</taxon>
        <taxon>Glycine subgen. Soja</taxon>
    </lineage>
</organism>
<dbReference type="EnsemblPlants" id="KRH45668">
    <property type="protein sequence ID" value="KRH45668"/>
    <property type="gene ID" value="GLYMA_08G286800"/>
</dbReference>
<keyword evidence="3" id="KW-0520">NAD</keyword>
<dbReference type="KEGG" id="gmx:100810816"/>
<comment type="similarity">
    <text evidence="1">Belongs to the zinc-containing alcohol dehydrogenase family. Quinone oxidoreductase subfamily.</text>
</comment>
<dbReference type="Pfam" id="PF08240">
    <property type="entry name" value="ADH_N"/>
    <property type="match status" value="1"/>
</dbReference>
<dbReference type="AlphaFoldDB" id="I1KXG0"/>
<evidence type="ECO:0000259" key="4">
    <source>
        <dbReference type="SMART" id="SM00829"/>
    </source>
</evidence>
<dbReference type="Pfam" id="PF13602">
    <property type="entry name" value="ADH_zinc_N_2"/>
    <property type="match status" value="1"/>
</dbReference>
<reference evidence="5 6" key="1">
    <citation type="journal article" date="2010" name="Nature">
        <title>Genome sequence of the palaeopolyploid soybean.</title>
        <authorList>
            <person name="Schmutz J."/>
            <person name="Cannon S.B."/>
            <person name="Schlueter J."/>
            <person name="Ma J."/>
            <person name="Mitros T."/>
            <person name="Nelson W."/>
            <person name="Hyten D.L."/>
            <person name="Song Q."/>
            <person name="Thelen J.J."/>
            <person name="Cheng J."/>
            <person name="Xu D."/>
            <person name="Hellsten U."/>
            <person name="May G.D."/>
            <person name="Yu Y."/>
            <person name="Sakurai T."/>
            <person name="Umezawa T."/>
            <person name="Bhattacharyya M.K."/>
            <person name="Sandhu D."/>
            <person name="Valliyodan B."/>
            <person name="Lindquist E."/>
            <person name="Peto M."/>
            <person name="Grant D."/>
            <person name="Shu S."/>
            <person name="Goodstein D."/>
            <person name="Barry K."/>
            <person name="Futrell-Griggs M."/>
            <person name="Abernathy B."/>
            <person name="Du J."/>
            <person name="Tian Z."/>
            <person name="Zhu L."/>
            <person name="Gill N."/>
            <person name="Joshi T."/>
            <person name="Libault M."/>
            <person name="Sethuraman A."/>
            <person name="Zhang X.-C."/>
            <person name="Shinozaki K."/>
            <person name="Nguyen H.T."/>
            <person name="Wing R.A."/>
            <person name="Cregan P."/>
            <person name="Specht J."/>
            <person name="Grimwood J."/>
            <person name="Rokhsar D."/>
            <person name="Stacey G."/>
            <person name="Shoemaker R.C."/>
            <person name="Jackson S.A."/>
        </authorList>
    </citation>
    <scope>NUCLEOTIDE SEQUENCE [LARGE SCALE GENOMIC DNA]</scope>
    <source>
        <strain evidence="6">cv. Williams 82</strain>
        <tissue evidence="5">Callus</tissue>
    </source>
</reference>
<dbReference type="InterPro" id="IPR020843">
    <property type="entry name" value="ER"/>
</dbReference>
<keyword evidence="7" id="KW-1185">Reference proteome</keyword>
<dbReference type="InterPro" id="IPR011032">
    <property type="entry name" value="GroES-like_sf"/>
</dbReference>
<dbReference type="SMR" id="I1KXG0"/>
<dbReference type="PANTHER" id="PTHR44573:SF1">
    <property type="entry name" value="NADPH-DEPENDENT ALKENAL_ONE OXIDOREDUCTASE, CHLOROPLASTIC"/>
    <property type="match status" value="1"/>
</dbReference>
<dbReference type="GO" id="GO:0016628">
    <property type="term" value="F:oxidoreductase activity, acting on the CH-CH group of donors, NAD or NADP as acceptor"/>
    <property type="evidence" value="ECO:0007669"/>
    <property type="project" value="InterPro"/>
</dbReference>
<evidence type="ECO:0000256" key="3">
    <source>
        <dbReference type="ARBA" id="ARBA00023027"/>
    </source>
</evidence>
<dbReference type="GO" id="GO:0008270">
    <property type="term" value="F:zinc ion binding"/>
    <property type="evidence" value="ECO:0007669"/>
    <property type="project" value="InterPro"/>
</dbReference>
<dbReference type="PaxDb" id="3847-GLYMA08G39520.1"/>